<dbReference type="InterPro" id="IPR051452">
    <property type="entry name" value="Diverse_Oxidoreductases"/>
</dbReference>
<accession>Q6LQT2</accession>
<dbReference type="InterPro" id="IPR006058">
    <property type="entry name" value="2Fe2S_fd_BS"/>
</dbReference>
<dbReference type="EMBL" id="CR378669">
    <property type="protein sequence ID" value="CAG20344.1"/>
    <property type="molecule type" value="Genomic_DNA"/>
</dbReference>
<dbReference type="InterPro" id="IPR001041">
    <property type="entry name" value="2Fe-2S_ferredoxin-type"/>
</dbReference>
<proteinExistence type="predicted"/>
<dbReference type="Pfam" id="PF01799">
    <property type="entry name" value="Fer2_2"/>
    <property type="match status" value="1"/>
</dbReference>
<dbReference type="PROSITE" id="PS00197">
    <property type="entry name" value="2FE2S_FER_1"/>
    <property type="match status" value="1"/>
</dbReference>
<dbReference type="AlphaFoldDB" id="Q6LQT2"/>
<dbReference type="PROSITE" id="PS51085">
    <property type="entry name" value="2FE2S_FER_2"/>
    <property type="match status" value="1"/>
</dbReference>
<evidence type="ECO:0000259" key="6">
    <source>
        <dbReference type="PROSITE" id="PS51085"/>
    </source>
</evidence>
<evidence type="ECO:0000313" key="7">
    <source>
        <dbReference type="EMBL" id="CAG20344.1"/>
    </source>
</evidence>
<keyword evidence="2" id="KW-0479">Metal-binding</keyword>
<gene>
    <name evidence="7" type="primary">RB0790</name>
    <name evidence="7" type="ordered locus">PBPRA1940</name>
</gene>
<organism evidence="7 8">
    <name type="scientific">Photobacterium profundum (strain SS9)</name>
    <dbReference type="NCBI Taxonomy" id="298386"/>
    <lineage>
        <taxon>Bacteria</taxon>
        <taxon>Pseudomonadati</taxon>
        <taxon>Pseudomonadota</taxon>
        <taxon>Gammaproteobacteria</taxon>
        <taxon>Vibrionales</taxon>
        <taxon>Vibrionaceae</taxon>
        <taxon>Photobacterium</taxon>
    </lineage>
</organism>
<evidence type="ECO:0000256" key="3">
    <source>
        <dbReference type="ARBA" id="ARBA00023002"/>
    </source>
</evidence>
<dbReference type="InterPro" id="IPR036010">
    <property type="entry name" value="2Fe-2S_ferredoxin-like_sf"/>
</dbReference>
<name>Q6LQT2_PHOPR</name>
<dbReference type="GO" id="GO:0046872">
    <property type="term" value="F:metal ion binding"/>
    <property type="evidence" value="ECO:0007669"/>
    <property type="project" value="UniProtKB-KW"/>
</dbReference>
<dbReference type="SUPFAM" id="SSF54292">
    <property type="entry name" value="2Fe-2S ferredoxin-like"/>
    <property type="match status" value="1"/>
</dbReference>
<dbReference type="PANTHER" id="PTHR44379:SF5">
    <property type="entry name" value="OXIDOREDUCTASE WITH IRON-SULFUR SUBUNIT"/>
    <property type="match status" value="1"/>
</dbReference>
<dbReference type="SUPFAM" id="SSF47741">
    <property type="entry name" value="CO dehydrogenase ISP C-domain like"/>
    <property type="match status" value="1"/>
</dbReference>
<reference evidence="8" key="1">
    <citation type="journal article" date="2005" name="Science">
        <title>Life at depth: Photobacterium profundum genome sequence and expression analysis.</title>
        <authorList>
            <person name="Vezzi A."/>
            <person name="Campanaro S."/>
            <person name="D'Angelo M."/>
            <person name="Simonato F."/>
            <person name="Vitulo N."/>
            <person name="Lauro F.M."/>
            <person name="Cestaro A."/>
            <person name="Malacrida G."/>
            <person name="Simionati B."/>
            <person name="Cannata N."/>
            <person name="Romualdi C."/>
            <person name="Bartlett D.H."/>
            <person name="Valle G."/>
        </authorList>
    </citation>
    <scope>NUCLEOTIDE SEQUENCE [LARGE SCALE GENOMIC DNA]</scope>
    <source>
        <strain evidence="8">ATCC BAA-1253 / SS9</strain>
    </source>
</reference>
<keyword evidence="1" id="KW-0001">2Fe-2S</keyword>
<evidence type="ECO:0000256" key="5">
    <source>
        <dbReference type="ARBA" id="ARBA00023014"/>
    </source>
</evidence>
<dbReference type="Gene3D" id="1.10.150.120">
    <property type="entry name" value="[2Fe-2S]-binding domain"/>
    <property type="match status" value="1"/>
</dbReference>
<dbReference type="InterPro" id="IPR012675">
    <property type="entry name" value="Beta-grasp_dom_sf"/>
</dbReference>
<evidence type="ECO:0000256" key="1">
    <source>
        <dbReference type="ARBA" id="ARBA00022714"/>
    </source>
</evidence>
<sequence>MNIKEHSISIKENKMKIEFFLNNECVSVDANPMQSLLNTLRGNLKKTATKEGCGEGECGACSVLFNGQLVNACMMPTAQAEGANIMTLEGLRQTAKGQCVIDALLEAKGVQCGFCTPGMVLALYALLNGRSDPTQHPTEKEIRTAISGNLCRCTGYGMIIDAANIAATKGEGLW</sequence>
<dbReference type="eggNOG" id="COG2080">
    <property type="taxonomic scope" value="Bacteria"/>
</dbReference>
<dbReference type="Gene3D" id="3.10.20.30">
    <property type="match status" value="1"/>
</dbReference>
<keyword evidence="3" id="KW-0560">Oxidoreductase</keyword>
<dbReference type="InterPro" id="IPR036884">
    <property type="entry name" value="2Fe-2S-bd_dom_sf"/>
</dbReference>
<dbReference type="HOGENOM" id="CLU_052511_3_1_6"/>
<dbReference type="STRING" id="298386.PBPRA1940"/>
<dbReference type="GO" id="GO:0016491">
    <property type="term" value="F:oxidoreductase activity"/>
    <property type="evidence" value="ECO:0007669"/>
    <property type="project" value="UniProtKB-KW"/>
</dbReference>
<dbReference type="Proteomes" id="UP000000593">
    <property type="component" value="Chromosome 1"/>
</dbReference>
<evidence type="ECO:0000256" key="4">
    <source>
        <dbReference type="ARBA" id="ARBA00023004"/>
    </source>
</evidence>
<feature type="domain" description="2Fe-2S ferredoxin-type" evidence="6">
    <location>
        <begin position="15"/>
        <end position="91"/>
    </location>
</feature>
<keyword evidence="5" id="KW-0411">Iron-sulfur</keyword>
<keyword evidence="8" id="KW-1185">Reference proteome</keyword>
<protein>
    <submittedName>
        <fullName evidence="7">Hypothetical CoxS, Aerobic-type carbon monoxide dehydrogenase, small subunit CoxS/CutS homologs</fullName>
    </submittedName>
</protein>
<dbReference type="PANTHER" id="PTHR44379">
    <property type="entry name" value="OXIDOREDUCTASE WITH IRON-SULFUR SUBUNIT"/>
    <property type="match status" value="1"/>
</dbReference>
<dbReference type="InterPro" id="IPR002888">
    <property type="entry name" value="2Fe-2S-bd"/>
</dbReference>
<dbReference type="KEGG" id="ppr:PBPRA1940"/>
<keyword evidence="4" id="KW-0408">Iron</keyword>
<evidence type="ECO:0000313" key="8">
    <source>
        <dbReference type="Proteomes" id="UP000000593"/>
    </source>
</evidence>
<dbReference type="Pfam" id="PF00111">
    <property type="entry name" value="Fer2"/>
    <property type="match status" value="1"/>
</dbReference>
<dbReference type="GO" id="GO:0051537">
    <property type="term" value="F:2 iron, 2 sulfur cluster binding"/>
    <property type="evidence" value="ECO:0007669"/>
    <property type="project" value="UniProtKB-KW"/>
</dbReference>
<evidence type="ECO:0000256" key="2">
    <source>
        <dbReference type="ARBA" id="ARBA00022723"/>
    </source>
</evidence>